<dbReference type="Pfam" id="PF00005">
    <property type="entry name" value="ABC_tran"/>
    <property type="match status" value="1"/>
</dbReference>
<dbReference type="InterPro" id="IPR003439">
    <property type="entry name" value="ABC_transporter-like_ATP-bd"/>
</dbReference>
<dbReference type="InterPro" id="IPR026082">
    <property type="entry name" value="ABCA"/>
</dbReference>
<dbReference type="PANTHER" id="PTHR19229">
    <property type="entry name" value="ATP-BINDING CASSETTE TRANSPORTER SUBFAMILY A ABCA"/>
    <property type="match status" value="1"/>
</dbReference>
<proteinExistence type="predicted"/>
<gene>
    <name evidence="5" type="ORF">Cvel_10990</name>
</gene>
<dbReference type="Gene3D" id="3.40.50.300">
    <property type="entry name" value="P-loop containing nucleotide triphosphate hydrolases"/>
    <property type="match status" value="1"/>
</dbReference>
<dbReference type="GO" id="GO:0140359">
    <property type="term" value="F:ABC-type transporter activity"/>
    <property type="evidence" value="ECO:0007669"/>
    <property type="project" value="InterPro"/>
</dbReference>
<dbReference type="GO" id="GO:0016020">
    <property type="term" value="C:membrane"/>
    <property type="evidence" value="ECO:0007669"/>
    <property type="project" value="InterPro"/>
</dbReference>
<evidence type="ECO:0000256" key="3">
    <source>
        <dbReference type="SAM" id="MobiDB-lite"/>
    </source>
</evidence>
<dbReference type="GO" id="GO:0005319">
    <property type="term" value="F:lipid transporter activity"/>
    <property type="evidence" value="ECO:0007669"/>
    <property type="project" value="TreeGrafter"/>
</dbReference>
<dbReference type="PANTHER" id="PTHR19229:SF36">
    <property type="entry name" value="ATP-BINDING CASSETTE SUB-FAMILY A MEMBER 2"/>
    <property type="match status" value="1"/>
</dbReference>
<feature type="region of interest" description="Disordered" evidence="3">
    <location>
        <begin position="265"/>
        <end position="301"/>
    </location>
</feature>
<protein>
    <recommendedName>
        <fullName evidence="4">ABC transporter domain-containing protein</fullName>
    </recommendedName>
</protein>
<dbReference type="PhylomeDB" id="A0A0G4I4W0"/>
<dbReference type="EMBL" id="CDMZ01005104">
    <property type="protein sequence ID" value="CEM51973.1"/>
    <property type="molecule type" value="Genomic_DNA"/>
</dbReference>
<keyword evidence="2" id="KW-0677">Repeat</keyword>
<keyword evidence="1" id="KW-0813">Transport</keyword>
<reference evidence="5" key="1">
    <citation type="submission" date="2014-11" db="EMBL/GenBank/DDBJ databases">
        <authorList>
            <person name="Otto D Thomas"/>
            <person name="Naeem Raeece"/>
        </authorList>
    </citation>
    <scope>NUCLEOTIDE SEQUENCE</scope>
</reference>
<evidence type="ECO:0000313" key="5">
    <source>
        <dbReference type="EMBL" id="CEM51973.1"/>
    </source>
</evidence>
<sequence length="354" mass="37609">MTGEEPATGGDVRIAGHSVSAEETRAVEALGFCPQASALWHAVTPREHLELYAVLGGRQPRAAAAAAGRLLKSLDFEDHGDKYSQKLSGGTRRKLSVAIALISRPRVCVLDEPSAGMDPASRRALWEVLQRELRGNRCAAVVTTHAMEEAETLCDCIGILVRGRLRALGSPARLRSRYGREYGIEINLIEPGVGEGGRECGRGSRGDDVVEFISRRFPSARLRERLGGRLSFSLDIAQQGSGMGGQSGGVRPHIGQPALLVSAESAAEPSPLTGEATLENSTDGGNGAPPPGRGDREGTGAWGRSRRCGLILLAEVFESLEGARKALGIADYAVSLPSLEQVFLHFARVQESGE</sequence>
<evidence type="ECO:0000256" key="1">
    <source>
        <dbReference type="ARBA" id="ARBA00022448"/>
    </source>
</evidence>
<accession>A0A0G4I4W0</accession>
<name>A0A0G4I4W0_9ALVE</name>
<feature type="domain" description="ABC transporter" evidence="4">
    <location>
        <begin position="1"/>
        <end position="114"/>
    </location>
</feature>
<dbReference type="GO" id="GO:0005524">
    <property type="term" value="F:ATP binding"/>
    <property type="evidence" value="ECO:0007669"/>
    <property type="project" value="InterPro"/>
</dbReference>
<dbReference type="InterPro" id="IPR027417">
    <property type="entry name" value="P-loop_NTPase"/>
</dbReference>
<dbReference type="VEuPathDB" id="CryptoDB:Cvel_10990"/>
<evidence type="ECO:0000256" key="2">
    <source>
        <dbReference type="ARBA" id="ARBA00022737"/>
    </source>
</evidence>
<evidence type="ECO:0000259" key="4">
    <source>
        <dbReference type="Pfam" id="PF00005"/>
    </source>
</evidence>
<dbReference type="GO" id="GO:0016887">
    <property type="term" value="F:ATP hydrolysis activity"/>
    <property type="evidence" value="ECO:0007669"/>
    <property type="project" value="InterPro"/>
</dbReference>
<organism evidence="5">
    <name type="scientific">Chromera velia CCMP2878</name>
    <dbReference type="NCBI Taxonomy" id="1169474"/>
    <lineage>
        <taxon>Eukaryota</taxon>
        <taxon>Sar</taxon>
        <taxon>Alveolata</taxon>
        <taxon>Colpodellida</taxon>
        <taxon>Chromeraceae</taxon>
        <taxon>Chromera</taxon>
    </lineage>
</organism>
<dbReference type="SUPFAM" id="SSF52540">
    <property type="entry name" value="P-loop containing nucleoside triphosphate hydrolases"/>
    <property type="match status" value="1"/>
</dbReference>
<dbReference type="AlphaFoldDB" id="A0A0G4I4W0"/>